<dbReference type="Proteomes" id="UP000642107">
    <property type="component" value="Unassembled WGS sequence"/>
</dbReference>
<evidence type="ECO:0000256" key="4">
    <source>
        <dbReference type="ARBA" id="ARBA00021735"/>
    </source>
</evidence>
<comment type="similarity">
    <text evidence="2">Belongs to the pterin-4-alpha-carbinolamine dehydratase family.</text>
</comment>
<evidence type="ECO:0000256" key="3">
    <source>
        <dbReference type="ARBA" id="ARBA00013252"/>
    </source>
</evidence>
<dbReference type="CDD" id="cd00488">
    <property type="entry name" value="PCD_DCoH"/>
    <property type="match status" value="1"/>
</dbReference>
<dbReference type="Gene3D" id="3.30.1360.20">
    <property type="entry name" value="Transcriptional coactivator/pterin dehydratase"/>
    <property type="match status" value="1"/>
</dbReference>
<gene>
    <name evidence="6" type="ORF">IGS67_10705</name>
</gene>
<dbReference type="PANTHER" id="PTHR12599">
    <property type="entry name" value="PTERIN-4-ALPHA-CARBINOLAMINE DEHYDRATASE"/>
    <property type="match status" value="1"/>
</dbReference>
<evidence type="ECO:0000256" key="1">
    <source>
        <dbReference type="ARBA" id="ARBA00001554"/>
    </source>
</evidence>
<reference evidence="6 7" key="1">
    <citation type="submission" date="2020-09" db="EMBL/GenBank/DDBJ databases">
        <title>Flavimobilis rhizosphaerae sp. nov., isolated from rhizosphere soil of Spartina alterniflora.</title>
        <authorList>
            <person name="Hanqin C."/>
        </authorList>
    </citation>
    <scope>NUCLEOTIDE SEQUENCE [LARGE SCALE GENOMIC DNA]</scope>
    <source>
        <strain evidence="6 7">GY 10621</strain>
    </source>
</reference>
<evidence type="ECO:0000256" key="2">
    <source>
        <dbReference type="ARBA" id="ARBA00006472"/>
    </source>
</evidence>
<dbReference type="EC" id="4.2.1.96" evidence="3"/>
<dbReference type="Pfam" id="PF01329">
    <property type="entry name" value="Pterin_4a"/>
    <property type="match status" value="1"/>
</dbReference>
<dbReference type="SUPFAM" id="SSF55248">
    <property type="entry name" value="PCD-like"/>
    <property type="match status" value="1"/>
</dbReference>
<dbReference type="RefSeq" id="WP_192280742.1">
    <property type="nucleotide sequence ID" value="NZ_JACZDF010000006.1"/>
</dbReference>
<dbReference type="InterPro" id="IPR036428">
    <property type="entry name" value="PCD_sf"/>
</dbReference>
<evidence type="ECO:0000313" key="6">
    <source>
        <dbReference type="EMBL" id="MBD9699956.1"/>
    </source>
</evidence>
<sequence length="102" mass="10944">MEPLEIARVEQAVAGTGWEVVDGQLVVRYATGSFVAGVRLVELVAGAAEAANHHPDVTLTYPWVELRLLTHEVDALTSADVDLALELTELVREHGVEVATGE</sequence>
<comment type="caution">
    <text evidence="6">The sequence shown here is derived from an EMBL/GenBank/DDBJ whole genome shotgun (WGS) entry which is preliminary data.</text>
</comment>
<dbReference type="PANTHER" id="PTHR12599:SF0">
    <property type="entry name" value="PTERIN-4-ALPHA-CARBINOLAMINE DEHYDRATASE"/>
    <property type="match status" value="1"/>
</dbReference>
<name>A0ABR9DU78_9MICO</name>
<keyword evidence="7" id="KW-1185">Reference proteome</keyword>
<evidence type="ECO:0000313" key="7">
    <source>
        <dbReference type="Proteomes" id="UP000642107"/>
    </source>
</evidence>
<comment type="catalytic activity">
    <reaction evidence="1">
        <text>(4aS,6R)-4a-hydroxy-L-erythro-5,6,7,8-tetrahydrobiopterin = (6R)-L-erythro-6,7-dihydrobiopterin + H2O</text>
        <dbReference type="Rhea" id="RHEA:11920"/>
        <dbReference type="ChEBI" id="CHEBI:15377"/>
        <dbReference type="ChEBI" id="CHEBI:15642"/>
        <dbReference type="ChEBI" id="CHEBI:43120"/>
        <dbReference type="EC" id="4.2.1.96"/>
    </reaction>
</comment>
<protein>
    <recommendedName>
        <fullName evidence="4">Putative pterin-4-alpha-carbinolamine dehydratase</fullName>
        <ecNumber evidence="3">4.2.1.96</ecNumber>
    </recommendedName>
</protein>
<dbReference type="InterPro" id="IPR001533">
    <property type="entry name" value="Pterin_deHydtase"/>
</dbReference>
<evidence type="ECO:0000256" key="5">
    <source>
        <dbReference type="ARBA" id="ARBA00023239"/>
    </source>
</evidence>
<organism evidence="6 7">
    <name type="scientific">Flavimobilis rhizosphaerae</name>
    <dbReference type="NCBI Taxonomy" id="2775421"/>
    <lineage>
        <taxon>Bacteria</taxon>
        <taxon>Bacillati</taxon>
        <taxon>Actinomycetota</taxon>
        <taxon>Actinomycetes</taxon>
        <taxon>Micrococcales</taxon>
        <taxon>Jonesiaceae</taxon>
        <taxon>Flavimobilis</taxon>
    </lineage>
</organism>
<keyword evidence="5" id="KW-0456">Lyase</keyword>
<proteinExistence type="inferred from homology"/>
<accession>A0ABR9DU78</accession>
<dbReference type="EMBL" id="JACZDF010000006">
    <property type="protein sequence ID" value="MBD9699956.1"/>
    <property type="molecule type" value="Genomic_DNA"/>
</dbReference>